<accession>A0A6C0AEG9</accession>
<dbReference type="EMBL" id="MN740594">
    <property type="protein sequence ID" value="QHS78076.1"/>
    <property type="molecule type" value="Genomic_DNA"/>
</dbReference>
<evidence type="ECO:0000313" key="1">
    <source>
        <dbReference type="EMBL" id="QHS78076.1"/>
    </source>
</evidence>
<proteinExistence type="predicted"/>
<name>A0A6C0AEG9_9ZZZZ</name>
<organism evidence="1">
    <name type="scientific">viral metagenome</name>
    <dbReference type="NCBI Taxonomy" id="1070528"/>
    <lineage>
        <taxon>unclassified sequences</taxon>
        <taxon>metagenomes</taxon>
        <taxon>organismal metagenomes</taxon>
    </lineage>
</organism>
<sequence>MDWEKYINRYEDLQLAGFKTENQAKEHWKKYGEKEGREYFICPEDFDWKFYIEEYPHLKLNTKLECINHWYNYGKKEGRIFNKKYKLKKKIAICFWGLTRSLKYTIDSLKLYFLDILNKNDVEYDIYMHTYKIDSIYTNERSSEFNIKLDFEEHNLLNPKYYMIENQDDVKEMLKLEEYRTHKDPWNNDYKTCDNFICALYSKYQVTQMLLNTEIKYDNIIFCRPDLKMINEFPINSLNIYSDEDIFYTPDFHKFGGLNDRFFVSNYKNGIIYGEAFKFLKEYSKTQNIHSETYCLNYLVKMNKLISLELKFYFHRMRANGVFEVDYRM</sequence>
<protein>
    <submittedName>
        <fullName evidence="1">Uncharacterized protein</fullName>
    </submittedName>
</protein>
<dbReference type="AlphaFoldDB" id="A0A6C0AEG9"/>
<reference evidence="1" key="1">
    <citation type="journal article" date="2020" name="Nature">
        <title>Giant virus diversity and host interactions through global metagenomics.</title>
        <authorList>
            <person name="Schulz F."/>
            <person name="Roux S."/>
            <person name="Paez-Espino D."/>
            <person name="Jungbluth S."/>
            <person name="Walsh D.A."/>
            <person name="Denef V.J."/>
            <person name="McMahon K.D."/>
            <person name="Konstantinidis K.T."/>
            <person name="Eloe-Fadrosh E.A."/>
            <person name="Kyrpides N.C."/>
            <person name="Woyke T."/>
        </authorList>
    </citation>
    <scope>NUCLEOTIDE SEQUENCE</scope>
    <source>
        <strain evidence="1">GVMAG-S-1021933-23</strain>
    </source>
</reference>